<feature type="compositionally biased region" description="Pro residues" evidence="1">
    <location>
        <begin position="426"/>
        <end position="437"/>
    </location>
</feature>
<accession>A0A0C9X7P0</accession>
<feature type="transmembrane region" description="Helical" evidence="2">
    <location>
        <begin position="20"/>
        <end position="43"/>
    </location>
</feature>
<proteinExistence type="predicted"/>
<sequence length="569" mass="61447">MDLLKDAVVFPIFWNPLYLILNLMKLAHLGALGYALINVYLWLPKVAAVIVNRTIDDQLGDSVTGLRPTYSPTHNVWDSQNGTCSDNCDIHPNVTQAFHKTYTTGTYHPTMRSMGISMQFNGTAIYVFFILANYQEDGVTTFTSANFTVDDEAPVLFTWHISAPPPNFFQYNALVFSQTNLSNTLHTLKIATTGSASVYVNFDYAIYTYDDTVSTTLSLSASATTSTQELPTATSHKPSTSGAALHSTTAIGKKTLIGAIVGGVLGGTAVFVFVIFLLFRRHRRGGRNALQGNGDMPLATGFGEDHDTFLGNVNGKANPSAVSALGASYAQPSVYSTNSSTTTDTAVRLANETADCNSGDSAKGGGRVKRPLSALPNGGQEPHVVLWDNHGMSYGVVTSGAFDPDYLPNTSDDHRTPSPRQVILCPPSPTHPPPPPVLALASSISSSSQPDTRDDRRSSSQALTPLNIGVTQELIRHTRKEEIDYQLRMVELQNALQLQESSLAPGKPSSLRGPTLEEAGFTGGGDVWAPEAIWFFQEQIRILREQLHEFSGPSSTIFVHEDALAESDG</sequence>
<reference evidence="3 4" key="1">
    <citation type="submission" date="2014-04" db="EMBL/GenBank/DDBJ databases">
        <authorList>
            <consortium name="DOE Joint Genome Institute"/>
            <person name="Kuo A."/>
            <person name="Kohler A."/>
            <person name="Nagy L.G."/>
            <person name="Floudas D."/>
            <person name="Copeland A."/>
            <person name="Barry K.W."/>
            <person name="Cichocki N."/>
            <person name="Veneault-Fourrey C."/>
            <person name="LaButti K."/>
            <person name="Lindquist E.A."/>
            <person name="Lipzen A."/>
            <person name="Lundell T."/>
            <person name="Morin E."/>
            <person name="Murat C."/>
            <person name="Sun H."/>
            <person name="Tunlid A."/>
            <person name="Henrissat B."/>
            <person name="Grigoriev I.V."/>
            <person name="Hibbett D.S."/>
            <person name="Martin F."/>
            <person name="Nordberg H.P."/>
            <person name="Cantor M.N."/>
            <person name="Hua S.X."/>
        </authorList>
    </citation>
    <scope>NUCLEOTIDE SEQUENCE [LARGE SCALE GENOMIC DNA]</scope>
    <source>
        <strain evidence="3 4">LaAM-08-1</strain>
    </source>
</reference>
<dbReference type="Gene3D" id="2.60.120.260">
    <property type="entry name" value="Galactose-binding domain-like"/>
    <property type="match status" value="1"/>
</dbReference>
<dbReference type="HOGENOM" id="CLU_033259_1_1_1"/>
<evidence type="ECO:0000256" key="1">
    <source>
        <dbReference type="SAM" id="MobiDB-lite"/>
    </source>
</evidence>
<dbReference type="CDD" id="cd12087">
    <property type="entry name" value="TM_EGFR-like"/>
    <property type="match status" value="1"/>
</dbReference>
<dbReference type="AlphaFoldDB" id="A0A0C9X7P0"/>
<protein>
    <submittedName>
        <fullName evidence="3">Uncharacterized protein</fullName>
    </submittedName>
</protein>
<keyword evidence="2" id="KW-0472">Membrane</keyword>
<evidence type="ECO:0000313" key="3">
    <source>
        <dbReference type="EMBL" id="KIK01051.1"/>
    </source>
</evidence>
<reference evidence="4" key="2">
    <citation type="submission" date="2015-01" db="EMBL/GenBank/DDBJ databases">
        <title>Evolutionary Origins and Diversification of the Mycorrhizal Mutualists.</title>
        <authorList>
            <consortium name="DOE Joint Genome Institute"/>
            <consortium name="Mycorrhizal Genomics Consortium"/>
            <person name="Kohler A."/>
            <person name="Kuo A."/>
            <person name="Nagy L.G."/>
            <person name="Floudas D."/>
            <person name="Copeland A."/>
            <person name="Barry K.W."/>
            <person name="Cichocki N."/>
            <person name="Veneault-Fourrey C."/>
            <person name="LaButti K."/>
            <person name="Lindquist E.A."/>
            <person name="Lipzen A."/>
            <person name="Lundell T."/>
            <person name="Morin E."/>
            <person name="Murat C."/>
            <person name="Riley R."/>
            <person name="Ohm R."/>
            <person name="Sun H."/>
            <person name="Tunlid A."/>
            <person name="Henrissat B."/>
            <person name="Grigoriev I.V."/>
            <person name="Hibbett D.S."/>
            <person name="Martin F."/>
        </authorList>
    </citation>
    <scope>NUCLEOTIDE SEQUENCE [LARGE SCALE GENOMIC DNA]</scope>
    <source>
        <strain evidence="4">LaAM-08-1</strain>
    </source>
</reference>
<feature type="region of interest" description="Disordered" evidence="1">
    <location>
        <begin position="405"/>
        <end position="464"/>
    </location>
</feature>
<keyword evidence="2" id="KW-1133">Transmembrane helix</keyword>
<keyword evidence="2" id="KW-0812">Transmembrane</keyword>
<feature type="transmembrane region" description="Helical" evidence="2">
    <location>
        <begin position="256"/>
        <end position="279"/>
    </location>
</feature>
<organism evidence="3 4">
    <name type="scientific">Laccaria amethystina LaAM-08-1</name>
    <dbReference type="NCBI Taxonomy" id="1095629"/>
    <lineage>
        <taxon>Eukaryota</taxon>
        <taxon>Fungi</taxon>
        <taxon>Dikarya</taxon>
        <taxon>Basidiomycota</taxon>
        <taxon>Agaricomycotina</taxon>
        <taxon>Agaricomycetes</taxon>
        <taxon>Agaricomycetidae</taxon>
        <taxon>Agaricales</taxon>
        <taxon>Agaricineae</taxon>
        <taxon>Hydnangiaceae</taxon>
        <taxon>Laccaria</taxon>
    </lineage>
</organism>
<keyword evidence="4" id="KW-1185">Reference proteome</keyword>
<feature type="compositionally biased region" description="Low complexity" evidence="1">
    <location>
        <begin position="438"/>
        <end position="450"/>
    </location>
</feature>
<dbReference type="STRING" id="1095629.A0A0C9X7P0"/>
<evidence type="ECO:0000313" key="4">
    <source>
        <dbReference type="Proteomes" id="UP000054477"/>
    </source>
</evidence>
<dbReference type="Proteomes" id="UP000054477">
    <property type="component" value="Unassembled WGS sequence"/>
</dbReference>
<name>A0A0C9X7P0_9AGAR</name>
<evidence type="ECO:0000256" key="2">
    <source>
        <dbReference type="SAM" id="Phobius"/>
    </source>
</evidence>
<feature type="region of interest" description="Disordered" evidence="1">
    <location>
        <begin position="356"/>
        <end position="379"/>
    </location>
</feature>
<dbReference type="EMBL" id="KN838613">
    <property type="protein sequence ID" value="KIK01051.1"/>
    <property type="molecule type" value="Genomic_DNA"/>
</dbReference>
<gene>
    <name evidence="3" type="ORF">K443DRAFT_7201</name>
</gene>
<dbReference type="OrthoDB" id="3270641at2759"/>